<protein>
    <submittedName>
        <fullName evidence="1">Uncharacterized protein</fullName>
    </submittedName>
</protein>
<sequence>MSKKKKLGLPFSSPTPVLPLLMPPASASTLASSPLEIANRFTSLGQVPRPVGPSYFASTLAMPFDPYANPLATVRPRPTNRFPSANKAEYFKKAYFVNLFYIEKSIKTDPFEIAFEYFRRGFYWIPENPAKDLKFYLGILIHTGFISVKPIYCKVDPSKIIFHKCYLISVLAEEEWITHFSTSKTIKGTEV</sequence>
<dbReference type="Proteomes" id="UP000811246">
    <property type="component" value="Chromosome 6"/>
</dbReference>
<proteinExistence type="predicted"/>
<name>A0A922EP81_CARIL</name>
<accession>A0A922EP81</accession>
<evidence type="ECO:0000313" key="1">
    <source>
        <dbReference type="EMBL" id="KAG6707569.1"/>
    </source>
</evidence>
<dbReference type="AlphaFoldDB" id="A0A922EP81"/>
<evidence type="ECO:0000313" key="2">
    <source>
        <dbReference type="Proteomes" id="UP000811246"/>
    </source>
</evidence>
<gene>
    <name evidence="1" type="ORF">I3842_06G039000</name>
</gene>
<organism evidence="1 2">
    <name type="scientific">Carya illinoinensis</name>
    <name type="common">Pecan</name>
    <dbReference type="NCBI Taxonomy" id="32201"/>
    <lineage>
        <taxon>Eukaryota</taxon>
        <taxon>Viridiplantae</taxon>
        <taxon>Streptophyta</taxon>
        <taxon>Embryophyta</taxon>
        <taxon>Tracheophyta</taxon>
        <taxon>Spermatophyta</taxon>
        <taxon>Magnoliopsida</taxon>
        <taxon>eudicotyledons</taxon>
        <taxon>Gunneridae</taxon>
        <taxon>Pentapetalae</taxon>
        <taxon>rosids</taxon>
        <taxon>fabids</taxon>
        <taxon>Fagales</taxon>
        <taxon>Juglandaceae</taxon>
        <taxon>Carya</taxon>
    </lineage>
</organism>
<comment type="caution">
    <text evidence="1">The sequence shown here is derived from an EMBL/GenBank/DDBJ whole genome shotgun (WGS) entry which is preliminary data.</text>
</comment>
<dbReference type="EMBL" id="CM031830">
    <property type="protein sequence ID" value="KAG6707569.1"/>
    <property type="molecule type" value="Genomic_DNA"/>
</dbReference>
<reference evidence="1" key="1">
    <citation type="submission" date="2021-01" db="EMBL/GenBank/DDBJ databases">
        <authorList>
            <person name="Lovell J.T."/>
            <person name="Bentley N."/>
            <person name="Bhattarai G."/>
            <person name="Jenkins J.W."/>
            <person name="Sreedasyam A."/>
            <person name="Alarcon Y."/>
            <person name="Bock C."/>
            <person name="Boston L."/>
            <person name="Carlson J."/>
            <person name="Cervantes K."/>
            <person name="Clermont K."/>
            <person name="Krom N."/>
            <person name="Kubenka K."/>
            <person name="Mamidi S."/>
            <person name="Mattison C."/>
            <person name="Monteros M."/>
            <person name="Pisani C."/>
            <person name="Plott C."/>
            <person name="Rajasekar S."/>
            <person name="Rhein H.S."/>
            <person name="Rohla C."/>
            <person name="Song M."/>
            <person name="Hilaire R.S."/>
            <person name="Shu S."/>
            <person name="Wells L."/>
            <person name="Wang X."/>
            <person name="Webber J."/>
            <person name="Heerema R.J."/>
            <person name="Klein P."/>
            <person name="Conner P."/>
            <person name="Grauke L."/>
            <person name="Grimwood J."/>
            <person name="Schmutz J."/>
            <person name="Randall J.J."/>
        </authorList>
    </citation>
    <scope>NUCLEOTIDE SEQUENCE</scope>
    <source>
        <tissue evidence="1">Leaf</tissue>
    </source>
</reference>